<organism evidence="1 2">
    <name type="scientific">Novosphingobium fluoreni</name>
    <dbReference type="NCBI Taxonomy" id="1391222"/>
    <lineage>
        <taxon>Bacteria</taxon>
        <taxon>Pseudomonadati</taxon>
        <taxon>Pseudomonadota</taxon>
        <taxon>Alphaproteobacteria</taxon>
        <taxon>Sphingomonadales</taxon>
        <taxon>Sphingomonadaceae</taxon>
        <taxon>Novosphingobium</taxon>
    </lineage>
</organism>
<sequence>MIDGIDGRVHYIDIGRGDATPTVPEGATVRIASSRMEATQADRTIDAVARANDGRYSVDLHLRHDPNASEAFAASHVRRLEAMRRAGAGPDRLADGSWTIPEDHLARAQAYAARQQRERPVILSVISRFPVADLAVKGAATWLDRELVEGGHDLIRDVGFGREVRAALAARRQWIIERGLADNVGSAFRYRKGAIDSLRQRELREAGDRIGISLGKRFAVAQMGERIEGVIARRVDLESGSFAIIERSRDFTLVPWRDVLERNLGKVGAGIIREQGIAWLFGRQRSGPTST</sequence>
<dbReference type="AlphaFoldDB" id="A0A7W6FZM8"/>
<proteinExistence type="predicted"/>
<reference evidence="1 2" key="1">
    <citation type="submission" date="2020-08" db="EMBL/GenBank/DDBJ databases">
        <title>Genomic Encyclopedia of Type Strains, Phase IV (KMG-IV): sequencing the most valuable type-strain genomes for metagenomic binning, comparative biology and taxonomic classification.</title>
        <authorList>
            <person name="Goeker M."/>
        </authorList>
    </citation>
    <scope>NUCLEOTIDE SEQUENCE [LARGE SCALE GENOMIC DNA]</scope>
    <source>
        <strain evidence="1 2">DSM 27568</strain>
    </source>
</reference>
<dbReference type="Proteomes" id="UP000561459">
    <property type="component" value="Unassembled WGS sequence"/>
</dbReference>
<protein>
    <recommendedName>
        <fullName evidence="3">DUF3363 domain-containing protein</fullName>
    </recommendedName>
</protein>
<gene>
    <name evidence="1" type="ORF">GGR39_003350</name>
</gene>
<dbReference type="EMBL" id="JACIDY010000014">
    <property type="protein sequence ID" value="MBB3941669.1"/>
    <property type="molecule type" value="Genomic_DNA"/>
</dbReference>
<evidence type="ECO:0000313" key="1">
    <source>
        <dbReference type="EMBL" id="MBB3941669.1"/>
    </source>
</evidence>
<evidence type="ECO:0008006" key="3">
    <source>
        <dbReference type="Google" id="ProtNLM"/>
    </source>
</evidence>
<name>A0A7W6FZM8_9SPHN</name>
<accession>A0A7W6FZM8</accession>
<dbReference type="InterPro" id="IPR021795">
    <property type="entry name" value="DUF3363"/>
</dbReference>
<comment type="caution">
    <text evidence="1">The sequence shown here is derived from an EMBL/GenBank/DDBJ whole genome shotgun (WGS) entry which is preliminary data.</text>
</comment>
<evidence type="ECO:0000313" key="2">
    <source>
        <dbReference type="Proteomes" id="UP000561459"/>
    </source>
</evidence>
<keyword evidence="2" id="KW-1185">Reference proteome</keyword>
<dbReference type="Pfam" id="PF11843">
    <property type="entry name" value="DUF3363"/>
    <property type="match status" value="1"/>
</dbReference>